<reference evidence="5 6" key="1">
    <citation type="submission" date="2019-10" db="EMBL/GenBank/DDBJ databases">
        <title>Draft Genome Sequence of Cytophagaceae sp. SJW1-29.</title>
        <authorList>
            <person name="Choi A."/>
        </authorList>
    </citation>
    <scope>NUCLEOTIDE SEQUENCE [LARGE SCALE GENOMIC DNA]</scope>
    <source>
        <strain evidence="5 6">SJW1-29</strain>
    </source>
</reference>
<keyword evidence="6" id="KW-1185">Reference proteome</keyword>
<dbReference type="PANTHER" id="PTHR43712">
    <property type="entry name" value="PUTATIVE (AFU_ORTHOLOGUE AFUA_4G14580)-RELATED"/>
    <property type="match status" value="1"/>
</dbReference>
<evidence type="ECO:0000256" key="1">
    <source>
        <dbReference type="ARBA" id="ARBA00022603"/>
    </source>
</evidence>
<dbReference type="CDD" id="cd02440">
    <property type="entry name" value="AdoMet_MTases"/>
    <property type="match status" value="1"/>
</dbReference>
<dbReference type="PROSITE" id="PS51683">
    <property type="entry name" value="SAM_OMT_II"/>
    <property type="match status" value="1"/>
</dbReference>
<dbReference type="PANTHER" id="PTHR43712:SF2">
    <property type="entry name" value="O-METHYLTRANSFERASE CICE"/>
    <property type="match status" value="1"/>
</dbReference>
<dbReference type="AlphaFoldDB" id="A0A7C9FD68"/>
<dbReference type="Pfam" id="PF00891">
    <property type="entry name" value="Methyltransf_2"/>
    <property type="match status" value="1"/>
</dbReference>
<evidence type="ECO:0000313" key="6">
    <source>
        <dbReference type="Proteomes" id="UP000479293"/>
    </source>
</evidence>
<feature type="domain" description="O-methyltransferase C-terminal" evidence="4">
    <location>
        <begin position="175"/>
        <end position="287"/>
    </location>
</feature>
<comment type="caution">
    <text evidence="5">The sequence shown here is derived from an EMBL/GenBank/DDBJ whole genome shotgun (WGS) entry which is preliminary data.</text>
</comment>
<dbReference type="GO" id="GO:0032259">
    <property type="term" value="P:methylation"/>
    <property type="evidence" value="ECO:0007669"/>
    <property type="project" value="UniProtKB-KW"/>
</dbReference>
<accession>A0A7C9FD68</accession>
<dbReference type="InterPro" id="IPR036390">
    <property type="entry name" value="WH_DNA-bd_sf"/>
</dbReference>
<proteinExistence type="predicted"/>
<dbReference type="GO" id="GO:0008171">
    <property type="term" value="F:O-methyltransferase activity"/>
    <property type="evidence" value="ECO:0007669"/>
    <property type="project" value="InterPro"/>
</dbReference>
<evidence type="ECO:0000313" key="5">
    <source>
        <dbReference type="EMBL" id="MPR34447.1"/>
    </source>
</evidence>
<dbReference type="Proteomes" id="UP000479293">
    <property type="component" value="Unassembled WGS sequence"/>
</dbReference>
<sequence length="348" mass="38659">MQLRIFPENLLEWVALKLNLVPIPLLHAQVFPVISRAVLEAVDAGVFEAIAEGYDTAELVAEKCGLNARPTGQLLGVLASVKYLRYRQGKYTLTRLTHKWILPGSPNTVRDLAIYNNRVVWPWLEKMGGYLRTGKGLQYHDTFQSEEWELYQRAMWGGAVAEAQEFARKVPLPRNATQMLDIGGSHGLHSVETCRRYPHLYSMILDLPGAVEKAAPLLAKQNMGDHVVHQVGNILNDSLPEGTYDLVLMSSVAHHFTEEQNKLVAQKVAKALRPGGVFIINEFIRPDPAAAPELVGSSTDLFFGLTSTSGNWSMAEINAWQRAVGLTPLQPIAYRAIPGRFQVGARKE</sequence>
<dbReference type="RefSeq" id="WP_152760674.1">
    <property type="nucleotide sequence ID" value="NZ_WHLY01000002.1"/>
</dbReference>
<dbReference type="Gene3D" id="3.40.50.150">
    <property type="entry name" value="Vaccinia Virus protein VP39"/>
    <property type="match status" value="1"/>
</dbReference>
<dbReference type="InterPro" id="IPR001077">
    <property type="entry name" value="COMT_C"/>
</dbReference>
<organism evidence="5 6">
    <name type="scientific">Salmonirosea aquatica</name>
    <dbReference type="NCBI Taxonomy" id="2654236"/>
    <lineage>
        <taxon>Bacteria</taxon>
        <taxon>Pseudomonadati</taxon>
        <taxon>Bacteroidota</taxon>
        <taxon>Cytophagia</taxon>
        <taxon>Cytophagales</taxon>
        <taxon>Spirosomataceae</taxon>
        <taxon>Salmonirosea</taxon>
    </lineage>
</organism>
<protein>
    <submittedName>
        <fullName evidence="5">Methyltransferase domain-containing protein</fullName>
    </submittedName>
</protein>
<gene>
    <name evidence="5" type="ORF">GBK04_14055</name>
</gene>
<dbReference type="InterPro" id="IPR016461">
    <property type="entry name" value="COMT-like"/>
</dbReference>
<dbReference type="SUPFAM" id="SSF53335">
    <property type="entry name" value="S-adenosyl-L-methionine-dependent methyltransferases"/>
    <property type="match status" value="1"/>
</dbReference>
<dbReference type="EMBL" id="WHLY01000002">
    <property type="protein sequence ID" value="MPR34447.1"/>
    <property type="molecule type" value="Genomic_DNA"/>
</dbReference>
<dbReference type="InterPro" id="IPR036388">
    <property type="entry name" value="WH-like_DNA-bd_sf"/>
</dbReference>
<evidence type="ECO:0000259" key="4">
    <source>
        <dbReference type="Pfam" id="PF00891"/>
    </source>
</evidence>
<dbReference type="Gene3D" id="1.10.10.10">
    <property type="entry name" value="Winged helix-like DNA-binding domain superfamily/Winged helix DNA-binding domain"/>
    <property type="match status" value="1"/>
</dbReference>
<dbReference type="SUPFAM" id="SSF46785">
    <property type="entry name" value="Winged helix' DNA-binding domain"/>
    <property type="match status" value="1"/>
</dbReference>
<keyword evidence="1 5" id="KW-0489">Methyltransferase</keyword>
<name>A0A7C9FD68_9BACT</name>
<evidence type="ECO:0000256" key="3">
    <source>
        <dbReference type="ARBA" id="ARBA00022691"/>
    </source>
</evidence>
<keyword evidence="3" id="KW-0949">S-adenosyl-L-methionine</keyword>
<dbReference type="InterPro" id="IPR029063">
    <property type="entry name" value="SAM-dependent_MTases_sf"/>
</dbReference>
<keyword evidence="2 5" id="KW-0808">Transferase</keyword>
<evidence type="ECO:0000256" key="2">
    <source>
        <dbReference type="ARBA" id="ARBA00022679"/>
    </source>
</evidence>